<keyword evidence="7" id="KW-1185">Reference proteome</keyword>
<dbReference type="PANTHER" id="PTHR10587">
    <property type="entry name" value="GLYCOSYL TRANSFERASE-RELATED"/>
    <property type="match status" value="1"/>
</dbReference>
<feature type="domain" description="NodB homology" evidence="5">
    <location>
        <begin position="273"/>
        <end position="418"/>
    </location>
</feature>
<dbReference type="PROSITE" id="PS51677">
    <property type="entry name" value="NODB"/>
    <property type="match status" value="1"/>
</dbReference>
<dbReference type="PROSITE" id="PS51257">
    <property type="entry name" value="PROKAR_LIPOPROTEIN"/>
    <property type="match status" value="1"/>
</dbReference>
<evidence type="ECO:0000259" key="5">
    <source>
        <dbReference type="PROSITE" id="PS51677"/>
    </source>
</evidence>
<keyword evidence="2 6" id="KW-0378">Hydrolase</keyword>
<feature type="compositionally biased region" description="Low complexity" evidence="3">
    <location>
        <begin position="245"/>
        <end position="262"/>
    </location>
</feature>
<dbReference type="PANTHER" id="PTHR10587:SF133">
    <property type="entry name" value="CHITIN DEACETYLASE 1-RELATED"/>
    <property type="match status" value="1"/>
</dbReference>
<keyword evidence="1" id="KW-0479">Metal-binding</keyword>
<dbReference type="InterPro" id="IPR011330">
    <property type="entry name" value="Glyco_hydro/deAcase_b/a-brl"/>
</dbReference>
<dbReference type="GO" id="GO:0016787">
    <property type="term" value="F:hydrolase activity"/>
    <property type="evidence" value="ECO:0007669"/>
    <property type="project" value="UniProtKB-KW"/>
</dbReference>
<dbReference type="Gene3D" id="3.20.20.370">
    <property type="entry name" value="Glycoside hydrolase/deacetylase"/>
    <property type="match status" value="1"/>
</dbReference>
<accession>A0ABW1X4R1</accession>
<reference evidence="7" key="1">
    <citation type="journal article" date="2019" name="Int. J. Syst. Evol. Microbiol.">
        <title>The Global Catalogue of Microorganisms (GCM) 10K type strain sequencing project: providing services to taxonomists for standard genome sequencing and annotation.</title>
        <authorList>
            <consortium name="The Broad Institute Genomics Platform"/>
            <consortium name="The Broad Institute Genome Sequencing Center for Infectious Disease"/>
            <person name="Wu L."/>
            <person name="Ma J."/>
        </authorList>
    </citation>
    <scope>NUCLEOTIDE SEQUENCE [LARGE SCALE GENOMIC DNA]</scope>
    <source>
        <strain evidence="7">CGMCC 1.15277</strain>
    </source>
</reference>
<name>A0ABW1X4R1_9ACTN</name>
<comment type="caution">
    <text evidence="6">The sequence shown here is derived from an EMBL/GenBank/DDBJ whole genome shotgun (WGS) entry which is preliminary data.</text>
</comment>
<feature type="signal peptide" evidence="4">
    <location>
        <begin position="1"/>
        <end position="26"/>
    </location>
</feature>
<dbReference type="Pfam" id="PF01522">
    <property type="entry name" value="Polysacc_deac_1"/>
    <property type="match status" value="1"/>
</dbReference>
<dbReference type="SUPFAM" id="SSF88713">
    <property type="entry name" value="Glycoside hydrolase/deacetylase"/>
    <property type="match status" value="1"/>
</dbReference>
<dbReference type="InterPro" id="IPR050248">
    <property type="entry name" value="Polysacc_deacetylase_ArnD"/>
</dbReference>
<dbReference type="EC" id="3.-.-.-" evidence="6"/>
<dbReference type="Proteomes" id="UP001596266">
    <property type="component" value="Unassembled WGS sequence"/>
</dbReference>
<feature type="region of interest" description="Disordered" evidence="3">
    <location>
        <begin position="399"/>
        <end position="418"/>
    </location>
</feature>
<gene>
    <name evidence="6" type="ORF">ACFP57_07700</name>
</gene>
<evidence type="ECO:0000256" key="2">
    <source>
        <dbReference type="ARBA" id="ARBA00022801"/>
    </source>
</evidence>
<sequence>MRCVRPVVLVLACGLLAACSGNPGPAASSTSSASVGNSVTTNWRVEQQVVNDKTFPVFLQWPVVPDASALTAALSDWIAQHRAAFERDYEPSEGSPPELNASGEAVLDQTGGVVGVRETLLEFGGASGLTSSATIYEDRASHAVWSSAGLVVDQNVAVDAVVKAMQGKGLDVDADALAEARADGHLLDDLTFTADGSLIVRIGQGVLLAASEGQVDVVIDGATAGPLLSEAGRVVRDAATGHGGATSAPPVATPAATTPAASPTTKINCAKIKCVALTFDDGPGQYTAQLLDTLKANEVHATFFMLGQNALAYPELVRRAVAEGNQVGDHTFDHKQLTNLSASEQRSEVTRAADAIEQASGVRPTTLRPPYGAFNKATRQVAGMPLVLWDVDTRDWQTHSAAKTTSTPSTTPPVARSS</sequence>
<feature type="region of interest" description="Disordered" evidence="3">
    <location>
        <begin position="240"/>
        <end position="262"/>
    </location>
</feature>
<evidence type="ECO:0000256" key="3">
    <source>
        <dbReference type="SAM" id="MobiDB-lite"/>
    </source>
</evidence>
<feature type="chain" id="PRO_5046164522" evidence="4">
    <location>
        <begin position="27"/>
        <end position="418"/>
    </location>
</feature>
<dbReference type="CDD" id="cd10917">
    <property type="entry name" value="CE4_NodB_like_6s_7s"/>
    <property type="match status" value="1"/>
</dbReference>
<evidence type="ECO:0000313" key="6">
    <source>
        <dbReference type="EMBL" id="MFC6396866.1"/>
    </source>
</evidence>
<proteinExistence type="predicted"/>
<dbReference type="InterPro" id="IPR002509">
    <property type="entry name" value="NODB_dom"/>
</dbReference>
<keyword evidence="4" id="KW-0732">Signal</keyword>
<evidence type="ECO:0000313" key="7">
    <source>
        <dbReference type="Proteomes" id="UP001596266"/>
    </source>
</evidence>
<protein>
    <submittedName>
        <fullName evidence="6">Polysaccharide deacetylase family protein</fullName>
        <ecNumber evidence="6">3.-.-.-</ecNumber>
    </submittedName>
</protein>
<evidence type="ECO:0000256" key="1">
    <source>
        <dbReference type="ARBA" id="ARBA00022723"/>
    </source>
</evidence>
<dbReference type="EMBL" id="JBHSUA010000015">
    <property type="protein sequence ID" value="MFC6396866.1"/>
    <property type="molecule type" value="Genomic_DNA"/>
</dbReference>
<feature type="compositionally biased region" description="Low complexity" evidence="3">
    <location>
        <begin position="400"/>
        <end position="418"/>
    </location>
</feature>
<organism evidence="6 7">
    <name type="scientific">Luteococcus sanguinis</name>
    <dbReference type="NCBI Taxonomy" id="174038"/>
    <lineage>
        <taxon>Bacteria</taxon>
        <taxon>Bacillati</taxon>
        <taxon>Actinomycetota</taxon>
        <taxon>Actinomycetes</taxon>
        <taxon>Propionibacteriales</taxon>
        <taxon>Propionibacteriaceae</taxon>
        <taxon>Luteococcus</taxon>
    </lineage>
</organism>
<evidence type="ECO:0000256" key="4">
    <source>
        <dbReference type="SAM" id="SignalP"/>
    </source>
</evidence>
<dbReference type="RefSeq" id="WP_343884133.1">
    <property type="nucleotide sequence ID" value="NZ_BAAAKI010000001.1"/>
</dbReference>